<gene>
    <name evidence="6" type="primary">TTLL13</name>
</gene>
<evidence type="ECO:0000256" key="3">
    <source>
        <dbReference type="ARBA" id="ARBA00022840"/>
    </source>
</evidence>
<dbReference type="AlphaFoldDB" id="A0A8C5P9U8"/>
<dbReference type="PANTHER" id="PTHR12241">
    <property type="entry name" value="TUBULIN POLYGLUTAMYLASE"/>
    <property type="match status" value="1"/>
</dbReference>
<reference evidence="6" key="2">
    <citation type="submission" date="2025-09" db="UniProtKB">
        <authorList>
            <consortium name="Ensembl"/>
        </authorList>
    </citation>
    <scope>IDENTIFICATION</scope>
</reference>
<keyword evidence="1" id="KW-0436">Ligase</keyword>
<feature type="region of interest" description="Disordered" evidence="4">
    <location>
        <begin position="172"/>
        <end position="261"/>
    </location>
</feature>
<dbReference type="GO" id="GO:0070740">
    <property type="term" value="F:tubulin-glutamic acid ligase activity"/>
    <property type="evidence" value="ECO:0007669"/>
    <property type="project" value="TreeGrafter"/>
</dbReference>
<dbReference type="PROSITE" id="PS51221">
    <property type="entry name" value="TTL"/>
    <property type="match status" value="1"/>
</dbReference>
<keyword evidence="2" id="KW-0547">Nucleotide-binding</keyword>
<reference evidence="6" key="1">
    <citation type="submission" date="2025-08" db="UniProtKB">
        <authorList>
            <consortium name="Ensembl"/>
        </authorList>
    </citation>
    <scope>IDENTIFICATION</scope>
</reference>
<dbReference type="Proteomes" id="UP000694569">
    <property type="component" value="Unplaced"/>
</dbReference>
<evidence type="ECO:0000313" key="6">
    <source>
        <dbReference type="Ensembl" id="ENSLLEP00000007422.1"/>
    </source>
</evidence>
<feature type="compositionally biased region" description="Acidic residues" evidence="4">
    <location>
        <begin position="176"/>
        <end position="193"/>
    </location>
</feature>
<feature type="compositionally biased region" description="Basic and acidic residues" evidence="4">
    <location>
        <begin position="198"/>
        <end position="216"/>
    </location>
</feature>
<dbReference type="Pfam" id="PF26217">
    <property type="entry name" value="GDPGP1_N"/>
    <property type="match status" value="1"/>
</dbReference>
<sequence>MDRKMEEKHGTALNGSLQDDHNYTDTDFILNGVSWQDRRECGEGQSFLSRFDRALRDRWVEKMKQGLFRYPLWSLETRILPGKIKYVAQLNVKRGVERRKPQDIQSIQESFNANQFNFNKINPKEVLFQMMKSSSGNVLMKNSKCLSEGDPHVLLETVNYFWPPSATMKVHSEACSESEADSGDEDEGDEEAASDSSESDHEKTETNLIKDPDPHSDIVTYRPTENEDLNEREDTQKENNLSVNKPAQDPPKKRKKKRRRSIGVSLANCKYESVRRAVRMCGFKEVEYDEEWTVYWTDCSVSLERVMEMKRFQKINHFPGMSEICRKDLLARNMNRMLKLFPKEYNIFPRTWCLPADFGDFQAYCRSKKNKTYICKPDSGCQGRGIFLSRNLKDIKHGDDMICQQYVSKVNHSPSFTTDSRLDREVKDALLQDTLKLINLNACDKRKIIEEDKRRVKERLLQKNPSKETRREQLESTQAAWLEQMEKYEESHLGGYRRIYPLASVEEYERFFKHSGSLFQETAASKAREECARQQLEELRLKQEQKGIIGKKKKENKDNLQGESAGEKPIKYKVTRRPQTRPASIQSINTDQKLQDMKMDSMKPIDIDEQEEMERVNALQQREELIRSLGVVAYVSRLMSIIGPKPVELQGSEHNLFESPVKHHSSILCQDTEDTTSYVPVTYMGETVTQAAVHVTANHIPYGNKMYIPSYLSFGGGLHSTQQHLTRKYSQQKGQIWNVSHNTQTAAAAIETNVFSKPPKGASHVRFNSANNKREQKGVACNKTTRFAGISYGSLNAVNYGGKSSQVPANACSLPMVIGTHLPDRSLVNASSSASIAHRIDQSRQNPMGIRNLKINF</sequence>
<name>A0A8C5P9U8_9ANUR</name>
<dbReference type="GeneTree" id="ENSGT00940000161367"/>
<dbReference type="GO" id="GO:0000226">
    <property type="term" value="P:microtubule cytoskeleton organization"/>
    <property type="evidence" value="ECO:0007669"/>
    <property type="project" value="TreeGrafter"/>
</dbReference>
<evidence type="ECO:0000259" key="5">
    <source>
        <dbReference type="Pfam" id="PF26217"/>
    </source>
</evidence>
<dbReference type="Pfam" id="PF03133">
    <property type="entry name" value="TTL"/>
    <property type="match status" value="1"/>
</dbReference>
<evidence type="ECO:0000256" key="1">
    <source>
        <dbReference type="ARBA" id="ARBA00022598"/>
    </source>
</evidence>
<proteinExistence type="predicted"/>
<dbReference type="GO" id="GO:0015631">
    <property type="term" value="F:tubulin binding"/>
    <property type="evidence" value="ECO:0007669"/>
    <property type="project" value="TreeGrafter"/>
</dbReference>
<dbReference type="SUPFAM" id="SSF56059">
    <property type="entry name" value="Glutathione synthetase ATP-binding domain-like"/>
    <property type="match status" value="1"/>
</dbReference>
<dbReference type="InterPro" id="IPR058866">
    <property type="entry name" value="GDPGP1_N"/>
</dbReference>
<feature type="domain" description="GDPGP1-like N-terminal" evidence="5">
    <location>
        <begin position="50"/>
        <end position="154"/>
    </location>
</feature>
<evidence type="ECO:0000313" key="7">
    <source>
        <dbReference type="Proteomes" id="UP000694569"/>
    </source>
</evidence>
<protein>
    <submittedName>
        <fullName evidence="6">Tubulin tyrosine ligase like 13</fullName>
    </submittedName>
</protein>
<feature type="compositionally biased region" description="Basic residues" evidence="4">
    <location>
        <begin position="252"/>
        <end position="261"/>
    </location>
</feature>
<dbReference type="GO" id="GO:0036064">
    <property type="term" value="C:ciliary basal body"/>
    <property type="evidence" value="ECO:0007669"/>
    <property type="project" value="TreeGrafter"/>
</dbReference>
<keyword evidence="7" id="KW-1185">Reference proteome</keyword>
<evidence type="ECO:0000256" key="2">
    <source>
        <dbReference type="ARBA" id="ARBA00022741"/>
    </source>
</evidence>
<dbReference type="InterPro" id="IPR004344">
    <property type="entry name" value="TTL/TTLL_fam"/>
</dbReference>
<keyword evidence="3" id="KW-0067">ATP-binding</keyword>
<feature type="region of interest" description="Disordered" evidence="4">
    <location>
        <begin position="549"/>
        <end position="569"/>
    </location>
</feature>
<organism evidence="6 7">
    <name type="scientific">Leptobrachium leishanense</name>
    <name type="common">Leishan spiny toad</name>
    <dbReference type="NCBI Taxonomy" id="445787"/>
    <lineage>
        <taxon>Eukaryota</taxon>
        <taxon>Metazoa</taxon>
        <taxon>Chordata</taxon>
        <taxon>Craniata</taxon>
        <taxon>Vertebrata</taxon>
        <taxon>Euteleostomi</taxon>
        <taxon>Amphibia</taxon>
        <taxon>Batrachia</taxon>
        <taxon>Anura</taxon>
        <taxon>Pelobatoidea</taxon>
        <taxon>Megophryidae</taxon>
        <taxon>Leptobrachium</taxon>
    </lineage>
</organism>
<dbReference type="PANTHER" id="PTHR12241:SF91">
    <property type="entry name" value="TUBULIN POLYGLUTAMYLASE TTLL13"/>
    <property type="match status" value="1"/>
</dbReference>
<feature type="compositionally biased region" description="Basic and acidic residues" evidence="4">
    <location>
        <begin position="555"/>
        <end position="569"/>
    </location>
</feature>
<dbReference type="GO" id="GO:0005524">
    <property type="term" value="F:ATP binding"/>
    <property type="evidence" value="ECO:0007669"/>
    <property type="project" value="UniProtKB-KW"/>
</dbReference>
<dbReference type="Ensembl" id="ENSLLET00000007725.1">
    <property type="protein sequence ID" value="ENSLLEP00000007422.1"/>
    <property type="gene ID" value="ENSLLEG00000004686.1"/>
</dbReference>
<evidence type="ECO:0000256" key="4">
    <source>
        <dbReference type="SAM" id="MobiDB-lite"/>
    </source>
</evidence>
<accession>A0A8C5P9U8</accession>